<keyword evidence="2" id="KW-1185">Reference proteome</keyword>
<organism evidence="1 2">
    <name type="scientific">Nitrosomonas aestuarii</name>
    <dbReference type="NCBI Taxonomy" id="52441"/>
    <lineage>
        <taxon>Bacteria</taxon>
        <taxon>Pseudomonadati</taxon>
        <taxon>Pseudomonadota</taxon>
        <taxon>Betaproteobacteria</taxon>
        <taxon>Nitrosomonadales</taxon>
        <taxon>Nitrosomonadaceae</taxon>
        <taxon>Nitrosomonas</taxon>
    </lineage>
</organism>
<dbReference type="Proteomes" id="UP000199533">
    <property type="component" value="Unassembled WGS sequence"/>
</dbReference>
<dbReference type="AlphaFoldDB" id="A0A1I4E7Q7"/>
<protein>
    <submittedName>
        <fullName evidence="1">Uncharacterized protein</fullName>
    </submittedName>
</protein>
<sequence length="94" mass="11027">MKNQHMKTKLFTENLIENKIMNEFSLEEAVSLIYRLATLKKNAVANKKPDITQIGHICGVLTMNDQIEIVIKFHDELRQFTKEEFKSKVVLYDK</sequence>
<gene>
    <name evidence="1" type="ORF">SAMN05216302_102647</name>
</gene>
<reference evidence="2" key="1">
    <citation type="submission" date="2016-10" db="EMBL/GenBank/DDBJ databases">
        <authorList>
            <person name="Varghese N."/>
            <person name="Submissions S."/>
        </authorList>
    </citation>
    <scope>NUCLEOTIDE SEQUENCE [LARGE SCALE GENOMIC DNA]</scope>
    <source>
        <strain evidence="2">Nm69</strain>
    </source>
</reference>
<evidence type="ECO:0000313" key="2">
    <source>
        <dbReference type="Proteomes" id="UP000199533"/>
    </source>
</evidence>
<proteinExistence type="predicted"/>
<name>A0A1I4E7Q7_9PROT</name>
<evidence type="ECO:0000313" key="1">
    <source>
        <dbReference type="EMBL" id="SFL01802.1"/>
    </source>
</evidence>
<dbReference type="EMBL" id="FOSP01000026">
    <property type="protein sequence ID" value="SFL01802.1"/>
    <property type="molecule type" value="Genomic_DNA"/>
</dbReference>
<dbReference type="STRING" id="52441.SAMN05216302_102647"/>
<accession>A0A1I4E7Q7</accession>